<dbReference type="EMBL" id="AMWN01000001">
    <property type="protein sequence ID" value="EXJ96426.1"/>
    <property type="molecule type" value="Genomic_DNA"/>
</dbReference>
<dbReference type="RefSeq" id="XP_007720655.1">
    <property type="nucleotide sequence ID" value="XM_007722465.1"/>
</dbReference>
<dbReference type="Proteomes" id="UP000019484">
    <property type="component" value="Unassembled WGS sequence"/>
</dbReference>
<dbReference type="HOGENOM" id="CLU_1562690_0_0_1"/>
<dbReference type="STRING" id="1182541.W9Z4B8"/>
<gene>
    <name evidence="1" type="ORF">A1O1_01552</name>
</gene>
<keyword evidence="2" id="KW-1185">Reference proteome</keyword>
<evidence type="ECO:0000313" key="2">
    <source>
        <dbReference type="Proteomes" id="UP000019484"/>
    </source>
</evidence>
<name>W9Z4B8_9EURO</name>
<evidence type="ECO:0000313" key="1">
    <source>
        <dbReference type="EMBL" id="EXJ96426.1"/>
    </source>
</evidence>
<dbReference type="AlphaFoldDB" id="W9Z4B8"/>
<sequence>MDQSLVEAWTVAQNSCSMINLAEETRRNLAPELLYDTMASVMYHLLHMNFDPGSIDEAVRLGLLGMSYHAFVHWQDVRLPHVYFPSVYKNCLLDPRLVDEAPSQVMLWLLMLGAVSAFTASDYPWLKDCLRKHINICQVQTWNEMREVLKSLMWIGLLHDKPGKEMFESVL</sequence>
<evidence type="ECO:0008006" key="3">
    <source>
        <dbReference type="Google" id="ProtNLM"/>
    </source>
</evidence>
<dbReference type="OrthoDB" id="4158087at2759"/>
<proteinExistence type="predicted"/>
<protein>
    <recommendedName>
        <fullName evidence="3">Transcription factor domain-containing protein</fullName>
    </recommendedName>
</protein>
<dbReference type="eggNOG" id="ENOG502SSBS">
    <property type="taxonomic scope" value="Eukaryota"/>
</dbReference>
<dbReference type="GeneID" id="19156454"/>
<accession>W9Z4B8</accession>
<organism evidence="1 2">
    <name type="scientific">Capronia coronata CBS 617.96</name>
    <dbReference type="NCBI Taxonomy" id="1182541"/>
    <lineage>
        <taxon>Eukaryota</taxon>
        <taxon>Fungi</taxon>
        <taxon>Dikarya</taxon>
        <taxon>Ascomycota</taxon>
        <taxon>Pezizomycotina</taxon>
        <taxon>Eurotiomycetes</taxon>
        <taxon>Chaetothyriomycetidae</taxon>
        <taxon>Chaetothyriales</taxon>
        <taxon>Herpotrichiellaceae</taxon>
        <taxon>Capronia</taxon>
    </lineage>
</organism>
<dbReference type="PANTHER" id="PTHR37540">
    <property type="entry name" value="TRANSCRIPTION FACTOR (ACR-2), PUTATIVE-RELATED-RELATED"/>
    <property type="match status" value="1"/>
</dbReference>
<reference evidence="1 2" key="1">
    <citation type="submission" date="2013-03" db="EMBL/GenBank/DDBJ databases">
        <title>The Genome Sequence of Capronia coronata CBS 617.96.</title>
        <authorList>
            <consortium name="The Broad Institute Genomics Platform"/>
            <person name="Cuomo C."/>
            <person name="de Hoog S."/>
            <person name="Gorbushina A."/>
            <person name="Walker B."/>
            <person name="Young S.K."/>
            <person name="Zeng Q."/>
            <person name="Gargeya S."/>
            <person name="Fitzgerald M."/>
            <person name="Haas B."/>
            <person name="Abouelleil A."/>
            <person name="Allen A.W."/>
            <person name="Alvarado L."/>
            <person name="Arachchi H.M."/>
            <person name="Berlin A.M."/>
            <person name="Chapman S.B."/>
            <person name="Gainer-Dewar J."/>
            <person name="Goldberg J."/>
            <person name="Griggs A."/>
            <person name="Gujja S."/>
            <person name="Hansen M."/>
            <person name="Howarth C."/>
            <person name="Imamovic A."/>
            <person name="Ireland A."/>
            <person name="Larimer J."/>
            <person name="McCowan C."/>
            <person name="Murphy C."/>
            <person name="Pearson M."/>
            <person name="Poon T.W."/>
            <person name="Priest M."/>
            <person name="Roberts A."/>
            <person name="Saif S."/>
            <person name="Shea T."/>
            <person name="Sisk P."/>
            <person name="Sykes S."/>
            <person name="Wortman J."/>
            <person name="Nusbaum C."/>
            <person name="Birren B."/>
        </authorList>
    </citation>
    <scope>NUCLEOTIDE SEQUENCE [LARGE SCALE GENOMIC DNA]</scope>
    <source>
        <strain evidence="1 2">CBS 617.96</strain>
    </source>
</reference>
<comment type="caution">
    <text evidence="1">The sequence shown here is derived from an EMBL/GenBank/DDBJ whole genome shotgun (WGS) entry which is preliminary data.</text>
</comment>
<dbReference type="PANTHER" id="PTHR37540:SF5">
    <property type="entry name" value="TRANSCRIPTION FACTOR DOMAIN-CONTAINING PROTEIN"/>
    <property type="match status" value="1"/>
</dbReference>